<dbReference type="GO" id="GO:0003677">
    <property type="term" value="F:DNA binding"/>
    <property type="evidence" value="ECO:0007669"/>
    <property type="project" value="UniProtKB-KW"/>
</dbReference>
<dbReference type="Pfam" id="PF01796">
    <property type="entry name" value="OB_ChsH2_C"/>
    <property type="match status" value="1"/>
</dbReference>
<dbReference type="Pfam" id="PF12172">
    <property type="entry name" value="zf-ChsH2"/>
    <property type="match status" value="1"/>
</dbReference>
<dbReference type="PANTHER" id="PTHR34075">
    <property type="entry name" value="BLR3430 PROTEIN"/>
    <property type="match status" value="1"/>
</dbReference>
<gene>
    <name evidence="3" type="ORF">CBI31_00770</name>
</gene>
<evidence type="ECO:0000313" key="4">
    <source>
        <dbReference type="Proteomes" id="UP000197528"/>
    </source>
</evidence>
<dbReference type="OrthoDB" id="5514845at2"/>
<dbReference type="InterPro" id="IPR022002">
    <property type="entry name" value="ChsH2_Znr"/>
</dbReference>
<proteinExistence type="predicted"/>
<accession>A0A254PW99</accession>
<dbReference type="SUPFAM" id="SSF50249">
    <property type="entry name" value="Nucleic acid-binding proteins"/>
    <property type="match status" value="1"/>
</dbReference>
<dbReference type="Gene3D" id="6.10.30.10">
    <property type="match status" value="1"/>
</dbReference>
<evidence type="ECO:0000259" key="1">
    <source>
        <dbReference type="Pfam" id="PF01796"/>
    </source>
</evidence>
<feature type="domain" description="ChsH2 C-terminal OB-fold" evidence="1">
    <location>
        <begin position="63"/>
        <end position="122"/>
    </location>
</feature>
<dbReference type="AlphaFoldDB" id="A0A254PW99"/>
<comment type="caution">
    <text evidence="3">The sequence shown here is derived from an EMBL/GenBank/DDBJ whole genome shotgun (WGS) entry which is preliminary data.</text>
</comment>
<reference evidence="3 4" key="1">
    <citation type="submission" date="2017-05" db="EMBL/GenBank/DDBJ databases">
        <title>Genome of Polynucleobacter sp. MWH-Feld-100.</title>
        <authorList>
            <person name="Hahn M.W."/>
        </authorList>
    </citation>
    <scope>NUCLEOTIDE SEQUENCE [LARGE SCALE GENOMIC DNA]</scope>
    <source>
        <strain evidence="3 4">MWH-Feld-100</strain>
    </source>
</reference>
<dbReference type="InterPro" id="IPR012340">
    <property type="entry name" value="NA-bd_OB-fold"/>
</dbReference>
<dbReference type="InterPro" id="IPR052513">
    <property type="entry name" value="Thioester_dehydratase-like"/>
</dbReference>
<organism evidence="3 4">
    <name type="scientific">Polynucleobacter campilacus</name>
    <dbReference type="NCBI Taxonomy" id="1743163"/>
    <lineage>
        <taxon>Bacteria</taxon>
        <taxon>Pseudomonadati</taxon>
        <taxon>Pseudomonadota</taxon>
        <taxon>Betaproteobacteria</taxon>
        <taxon>Burkholderiales</taxon>
        <taxon>Burkholderiaceae</taxon>
        <taxon>Polynucleobacter</taxon>
    </lineage>
</organism>
<sequence length="136" mass="15477">MSQVNPDNKEHRLPSPISNPENIDFLAAAQENQLLLKYCNSCKEAHYYPRTICPHCGSDDTTWVKSNGHGEIYSYTVMRRGVAVPFAMAYVRLQEGISMLTHLTNCDFDSIRIGQKVKVVFQETEDGQKTHLFEPI</sequence>
<evidence type="ECO:0000259" key="2">
    <source>
        <dbReference type="Pfam" id="PF12172"/>
    </source>
</evidence>
<name>A0A254PW99_9BURK</name>
<keyword evidence="3" id="KW-0238">DNA-binding</keyword>
<dbReference type="InterPro" id="IPR002878">
    <property type="entry name" value="ChsH2_C"/>
</dbReference>
<feature type="domain" description="ChsH2 rubredoxin-like zinc ribbon" evidence="2">
    <location>
        <begin position="27"/>
        <end position="60"/>
    </location>
</feature>
<evidence type="ECO:0000313" key="3">
    <source>
        <dbReference type="EMBL" id="OWS70815.1"/>
    </source>
</evidence>
<dbReference type="PANTHER" id="PTHR34075:SF5">
    <property type="entry name" value="BLR3430 PROTEIN"/>
    <property type="match status" value="1"/>
</dbReference>
<dbReference type="Proteomes" id="UP000197528">
    <property type="component" value="Unassembled WGS sequence"/>
</dbReference>
<keyword evidence="4" id="KW-1185">Reference proteome</keyword>
<dbReference type="EMBL" id="NGUP01000001">
    <property type="protein sequence ID" value="OWS70815.1"/>
    <property type="molecule type" value="Genomic_DNA"/>
</dbReference>
<protein>
    <submittedName>
        <fullName evidence="3">DNA-binding protein</fullName>
    </submittedName>
</protein>
<dbReference type="RefSeq" id="WP_088524526.1">
    <property type="nucleotide sequence ID" value="NZ_NGUP01000001.1"/>
</dbReference>